<keyword evidence="1" id="KW-0597">Phosphoprotein</keyword>
<dbReference type="PANTHER" id="PTHR44520:SF2">
    <property type="entry name" value="RESPONSE REGULATOR RCP1"/>
    <property type="match status" value="1"/>
</dbReference>
<dbReference type="SUPFAM" id="SSF52172">
    <property type="entry name" value="CheY-like"/>
    <property type="match status" value="1"/>
</dbReference>
<reference evidence="3 4" key="1">
    <citation type="submission" date="2016-10" db="EMBL/GenBank/DDBJ databases">
        <authorList>
            <person name="de Groot N.N."/>
        </authorList>
    </citation>
    <scope>NUCLEOTIDE SEQUENCE [LARGE SCALE GENOMIC DNA]</scope>
    <source>
        <strain evidence="3 4">DSM 26130</strain>
    </source>
</reference>
<evidence type="ECO:0000259" key="2">
    <source>
        <dbReference type="PROSITE" id="PS50110"/>
    </source>
</evidence>
<keyword evidence="4" id="KW-1185">Reference proteome</keyword>
<dbReference type="GO" id="GO:0000160">
    <property type="term" value="P:phosphorelay signal transduction system"/>
    <property type="evidence" value="ECO:0007669"/>
    <property type="project" value="InterPro"/>
</dbReference>
<gene>
    <name evidence="3" type="ORF">SAMN05216167_10637</name>
</gene>
<dbReference type="RefSeq" id="WP_093828179.1">
    <property type="nucleotide sequence ID" value="NZ_FOLQ01000006.1"/>
</dbReference>
<dbReference type="PROSITE" id="PS50110">
    <property type="entry name" value="RESPONSE_REGULATORY"/>
    <property type="match status" value="1"/>
</dbReference>
<proteinExistence type="predicted"/>
<dbReference type="Proteomes" id="UP000198598">
    <property type="component" value="Unassembled WGS sequence"/>
</dbReference>
<dbReference type="EMBL" id="FOLQ01000006">
    <property type="protein sequence ID" value="SFD63298.1"/>
    <property type="molecule type" value="Genomic_DNA"/>
</dbReference>
<sequence>MPARVPAVWFVDDDEDDRLFVRSAFEDIGPAVTVLTLNNGEQLLAELKDSGGLPKLILLDLNMPGLNGFELLRQLRSTPSFTQIPVVIFTTSSNELDRQKSLTAGANGFLTKPTTYDDLSRMAQSLSQQWVLTATA</sequence>
<name>A0A1I1U118_9BACT</name>
<dbReference type="CDD" id="cd17557">
    <property type="entry name" value="REC_Rcp-like"/>
    <property type="match status" value="1"/>
</dbReference>
<protein>
    <submittedName>
        <fullName evidence="3">CheY chemotaxis protein or a CheY-like REC (Receiver) domain</fullName>
    </submittedName>
</protein>
<dbReference type="Gene3D" id="3.40.50.2300">
    <property type="match status" value="1"/>
</dbReference>
<dbReference type="AlphaFoldDB" id="A0A1I1U118"/>
<dbReference type="PANTHER" id="PTHR44520">
    <property type="entry name" value="RESPONSE REGULATOR RCP1-RELATED"/>
    <property type="match status" value="1"/>
</dbReference>
<organism evidence="3 4">
    <name type="scientific">Spirosoma endophyticum</name>
    <dbReference type="NCBI Taxonomy" id="662367"/>
    <lineage>
        <taxon>Bacteria</taxon>
        <taxon>Pseudomonadati</taxon>
        <taxon>Bacteroidota</taxon>
        <taxon>Cytophagia</taxon>
        <taxon>Cytophagales</taxon>
        <taxon>Cytophagaceae</taxon>
        <taxon>Spirosoma</taxon>
    </lineage>
</organism>
<dbReference type="Pfam" id="PF00072">
    <property type="entry name" value="Response_reg"/>
    <property type="match status" value="1"/>
</dbReference>
<dbReference type="STRING" id="662367.SAMN05216167_10637"/>
<accession>A0A1I1U118</accession>
<evidence type="ECO:0000313" key="3">
    <source>
        <dbReference type="EMBL" id="SFD63298.1"/>
    </source>
</evidence>
<feature type="domain" description="Response regulatory" evidence="2">
    <location>
        <begin position="7"/>
        <end position="127"/>
    </location>
</feature>
<dbReference type="InterPro" id="IPR052893">
    <property type="entry name" value="TCS_response_regulator"/>
</dbReference>
<evidence type="ECO:0000256" key="1">
    <source>
        <dbReference type="PROSITE-ProRule" id="PRU00169"/>
    </source>
</evidence>
<feature type="modified residue" description="4-aspartylphosphate" evidence="1">
    <location>
        <position position="60"/>
    </location>
</feature>
<dbReference type="InterPro" id="IPR011006">
    <property type="entry name" value="CheY-like_superfamily"/>
</dbReference>
<dbReference type="SMART" id="SM00448">
    <property type="entry name" value="REC"/>
    <property type="match status" value="1"/>
</dbReference>
<evidence type="ECO:0000313" key="4">
    <source>
        <dbReference type="Proteomes" id="UP000198598"/>
    </source>
</evidence>
<dbReference type="OrthoDB" id="957707at2"/>
<dbReference type="InterPro" id="IPR001789">
    <property type="entry name" value="Sig_transdc_resp-reg_receiver"/>
</dbReference>